<evidence type="ECO:0000256" key="8">
    <source>
        <dbReference type="SAM" id="Coils"/>
    </source>
</evidence>
<keyword evidence="7" id="KW-0539">Nucleus</keyword>
<dbReference type="EMBL" id="DP000009">
    <property type="protein sequence ID" value="ABF95622.1"/>
    <property type="molecule type" value="Genomic_DNA"/>
</dbReference>
<dbReference type="GO" id="GO:0005634">
    <property type="term" value="C:nucleus"/>
    <property type="evidence" value="ECO:0007669"/>
    <property type="project" value="UniProtKB-SubCell"/>
</dbReference>
<keyword evidence="8" id="KW-0175">Coiled coil</keyword>
<feature type="region of interest" description="Disordered" evidence="9">
    <location>
        <begin position="332"/>
        <end position="371"/>
    </location>
</feature>
<feature type="domain" description="DDE Tnp4" evidence="10">
    <location>
        <begin position="531"/>
        <end position="693"/>
    </location>
</feature>
<dbReference type="AlphaFoldDB" id="Q10MA9"/>
<dbReference type="InterPro" id="IPR027806">
    <property type="entry name" value="HARBI1_dom"/>
</dbReference>
<evidence type="ECO:0000259" key="10">
    <source>
        <dbReference type="Pfam" id="PF13359"/>
    </source>
</evidence>
<keyword evidence="6" id="KW-0378">Hydrolase</keyword>
<feature type="compositionally biased region" description="Low complexity" evidence="9">
    <location>
        <begin position="362"/>
        <end position="371"/>
    </location>
</feature>
<feature type="domain" description="DUF8040" evidence="11">
    <location>
        <begin position="419"/>
        <end position="494"/>
    </location>
</feature>
<accession>Q10MA9</accession>
<evidence type="ECO:0000313" key="12">
    <source>
        <dbReference type="EMBL" id="ABF95622.1"/>
    </source>
</evidence>
<evidence type="ECO:0000256" key="1">
    <source>
        <dbReference type="ARBA" id="ARBA00001968"/>
    </source>
</evidence>
<feature type="coiled-coil region" evidence="8">
    <location>
        <begin position="383"/>
        <end position="418"/>
    </location>
</feature>
<reference evidence="12" key="2">
    <citation type="submission" date="2006-06" db="EMBL/GenBank/DDBJ databases">
        <authorList>
            <person name="Buell R."/>
            <person name="Wing R.A."/>
            <person name="McCombie W.A."/>
            <person name="Ouyang S."/>
        </authorList>
    </citation>
    <scope>NUCLEOTIDE SEQUENCE</scope>
</reference>
<protein>
    <submittedName>
        <fullName evidence="12">Transposon protein, putative, CACTA, En/Spm sub-class, expressed</fullName>
    </submittedName>
</protein>
<evidence type="ECO:0000256" key="7">
    <source>
        <dbReference type="ARBA" id="ARBA00023242"/>
    </source>
</evidence>
<evidence type="ECO:0000256" key="6">
    <source>
        <dbReference type="ARBA" id="ARBA00022801"/>
    </source>
</evidence>
<gene>
    <name evidence="12" type="ordered locus">LOC_Os03g20140</name>
</gene>
<keyword evidence="4" id="KW-0540">Nuclease</keyword>
<dbReference type="InterPro" id="IPR045249">
    <property type="entry name" value="HARBI1-like"/>
</dbReference>
<evidence type="ECO:0000259" key="11">
    <source>
        <dbReference type="Pfam" id="PF26138"/>
    </source>
</evidence>
<keyword evidence="5" id="KW-0479">Metal-binding</keyword>
<dbReference type="GO" id="GO:0046872">
    <property type="term" value="F:metal ion binding"/>
    <property type="evidence" value="ECO:0007669"/>
    <property type="project" value="UniProtKB-KW"/>
</dbReference>
<dbReference type="Pfam" id="PF13359">
    <property type="entry name" value="DDE_Tnp_4"/>
    <property type="match status" value="1"/>
</dbReference>
<comment type="cofactor">
    <cofactor evidence="1">
        <name>a divalent metal cation</name>
        <dbReference type="ChEBI" id="CHEBI:60240"/>
    </cofactor>
</comment>
<evidence type="ECO:0000256" key="9">
    <source>
        <dbReference type="SAM" id="MobiDB-lite"/>
    </source>
</evidence>
<comment type="similarity">
    <text evidence="3">Belongs to the HARBI1 family.</text>
</comment>
<reference evidence="12" key="1">
    <citation type="journal article" date="2005" name="Genome Res.">
        <title>Sequence, annotation, and analysis of synteny between rice chromosome 3 and diverged grass species.</title>
        <authorList>
            <consortium name="Rice Chromosome 3 Sequencing Consortium"/>
            <person name="Buell C.R."/>
            <person name="Yuan Q."/>
            <person name="Ouyang S."/>
            <person name="Liu J."/>
            <person name="Zhu W."/>
            <person name="Wang A."/>
            <person name="Maiti R."/>
            <person name="Haas B."/>
            <person name="Wortman J."/>
            <person name="Pertea M."/>
            <person name="Jones K.M."/>
            <person name="Kim M."/>
            <person name="Overton L."/>
            <person name="Tsitrin T."/>
            <person name="Fadrosh D."/>
            <person name="Bera J."/>
            <person name="Weaver B."/>
            <person name="Jin S."/>
            <person name="Johri S."/>
            <person name="Reardon M."/>
            <person name="Webb K."/>
            <person name="Hill J."/>
            <person name="Moffat K."/>
            <person name="Tallon L."/>
            <person name="Van Aken S."/>
            <person name="Lewis M."/>
            <person name="Utterback T."/>
            <person name="Feldblyum T."/>
            <person name="Zismann V."/>
            <person name="Iobst S."/>
            <person name="Hsiao J."/>
            <person name="de Vazeille A.R."/>
            <person name="Salzberg S.L."/>
            <person name="White O."/>
            <person name="Fraser C."/>
            <person name="Yu Y."/>
            <person name="Kim H."/>
            <person name="Rambo T."/>
            <person name="Currie J."/>
            <person name="Collura K."/>
            <person name="Kernodle-Thompson S."/>
            <person name="Wei F."/>
            <person name="Kudrna K."/>
            <person name="Ammiraju J.S."/>
            <person name="Luo M."/>
            <person name="Goicoechea J.L."/>
            <person name="Wing R.A."/>
            <person name="Henry D."/>
            <person name="Oates R."/>
            <person name="Palmer M."/>
            <person name="Pries G."/>
            <person name="Saski C."/>
            <person name="Simmons J."/>
            <person name="Soderlund C."/>
            <person name="Nelson W."/>
            <person name="de la Bastide M."/>
            <person name="Spiegel L."/>
            <person name="Nascimento L."/>
            <person name="Huang E."/>
            <person name="Preston R."/>
            <person name="Zutavern T."/>
            <person name="Palmer L."/>
            <person name="O'Shaughnessy A."/>
            <person name="Dike S."/>
            <person name="McCombie W.R."/>
            <person name="Minx P."/>
            <person name="Cordum H."/>
            <person name="Wilson R."/>
            <person name="Jin W."/>
            <person name="Lee H.R."/>
            <person name="Jiang J."/>
            <person name="Jackson S."/>
        </authorList>
    </citation>
    <scope>NUCLEOTIDE SEQUENCE [LARGE SCALE GENOMIC DNA]</scope>
</reference>
<feature type="compositionally biased region" description="Polar residues" evidence="9">
    <location>
        <begin position="342"/>
        <end position="361"/>
    </location>
</feature>
<dbReference type="GO" id="GO:0016787">
    <property type="term" value="F:hydrolase activity"/>
    <property type="evidence" value="ECO:0007669"/>
    <property type="project" value="UniProtKB-KW"/>
</dbReference>
<evidence type="ECO:0000256" key="3">
    <source>
        <dbReference type="ARBA" id="ARBA00006958"/>
    </source>
</evidence>
<dbReference type="InterPro" id="IPR058353">
    <property type="entry name" value="DUF8040"/>
</dbReference>
<sequence>MAGHDDDMFDFFSQSQAHHEAASVDADEYRFSQASSGHGGSGAGYHFPGRGSAGLDLNSQVEDFPDFGSYQQILQEDGGGIPPLFQATRSDVAPSRRPVPGSRGGRRGGRSRGRGRGRDGTIGAAAGNRMRGFVPMVRVLWAVGAPCPTVRVSSAVGAPCPTVRVSSAVGAPCHTVLRGMGASVEEDGMLGRPLPQPKLPKRRTTTLRTMMKTTTMVSTRLRYVISYILDALYFSLALLGQNMTGCGRGPNNEVTNADDAWWRRKVKEKPWAKKFRFGNPEYLDMLIEMYQGVAVDGSSAYIRGHEEEEEGDDATLEGLAIGAEGVRGAAVQEGGEDGFGNSPMSTSSRKRGSNTCDQSTASSPGKKSKSPVVKLMRGLLHTFSSDNEKANQLMSELVNAEKQKENVTEKQKEILKQELLHCQRMYRPVFERLHSVLVEKYELKSTRNMSSIEALGLFLWIVGAPQSIRQVEDRFTRSLATIVSKFDEVLDVLIQLATDIVRPKDPHFTTIHKKLLSPKYTPYLDNCIGAIDGTHIQVVVPNATAVQHRNSHKERSQNVLCICDFDMRFTFVLAGWPGSVDDMRVFSDAQNRFGHKFPWPPEEMFYFMDSGYPNRPGYLAPYKGITYHFQEYNEGIMPQNRKEYFNYCHSSCRNVIERSFGVLKNKWRILFHLPSYPQQKQSMIICACLALHNFIRDSKLADCEFDMCDQDESYVPLPEQSPQSNDPTSSLDSQVMNQFRDTVANGL</sequence>
<feature type="compositionally biased region" description="Basic residues" evidence="9">
    <location>
        <begin position="104"/>
        <end position="115"/>
    </location>
</feature>
<evidence type="ECO:0000256" key="5">
    <source>
        <dbReference type="ARBA" id="ARBA00022723"/>
    </source>
</evidence>
<feature type="region of interest" description="Disordered" evidence="9">
    <location>
        <begin position="73"/>
        <end position="125"/>
    </location>
</feature>
<dbReference type="PANTHER" id="PTHR22930">
    <property type="match status" value="1"/>
</dbReference>
<proteinExistence type="inferred from homology"/>
<dbReference type="Pfam" id="PF26138">
    <property type="entry name" value="DUF8040"/>
    <property type="match status" value="1"/>
</dbReference>
<evidence type="ECO:0000256" key="4">
    <source>
        <dbReference type="ARBA" id="ARBA00022722"/>
    </source>
</evidence>
<comment type="subcellular location">
    <subcellularLocation>
        <location evidence="2">Nucleus</location>
    </subcellularLocation>
</comment>
<evidence type="ECO:0000256" key="2">
    <source>
        <dbReference type="ARBA" id="ARBA00004123"/>
    </source>
</evidence>
<dbReference type="GO" id="GO:0004518">
    <property type="term" value="F:nuclease activity"/>
    <property type="evidence" value="ECO:0007669"/>
    <property type="project" value="UniProtKB-KW"/>
</dbReference>
<name>Q10MA9_ORYSJ</name>
<dbReference type="PANTHER" id="PTHR22930:SF280">
    <property type="entry name" value="OS11G0202600 PROTEIN"/>
    <property type="match status" value="1"/>
</dbReference>
<organism evidence="12">
    <name type="scientific">Oryza sativa subsp. japonica</name>
    <name type="common">Rice</name>
    <dbReference type="NCBI Taxonomy" id="39947"/>
    <lineage>
        <taxon>Eukaryota</taxon>
        <taxon>Viridiplantae</taxon>
        <taxon>Streptophyta</taxon>
        <taxon>Embryophyta</taxon>
        <taxon>Tracheophyta</taxon>
        <taxon>Spermatophyta</taxon>
        <taxon>Magnoliopsida</taxon>
        <taxon>Liliopsida</taxon>
        <taxon>Poales</taxon>
        <taxon>Poaceae</taxon>
        <taxon>BOP clade</taxon>
        <taxon>Oryzoideae</taxon>
        <taxon>Oryzeae</taxon>
        <taxon>Oryzinae</taxon>
        <taxon>Oryza</taxon>
        <taxon>Oryza sativa</taxon>
    </lineage>
</organism>